<protein>
    <recommendedName>
        <fullName evidence="10">Cytochrome P450</fullName>
    </recommendedName>
</protein>
<dbReference type="Gene3D" id="1.10.630.10">
    <property type="entry name" value="Cytochrome P450"/>
    <property type="match status" value="1"/>
</dbReference>
<dbReference type="InterPro" id="IPR001128">
    <property type="entry name" value="Cyt_P450"/>
</dbReference>
<keyword evidence="7" id="KW-0503">Monooxygenase</keyword>
<evidence type="ECO:0000256" key="2">
    <source>
        <dbReference type="ARBA" id="ARBA00010617"/>
    </source>
</evidence>
<gene>
    <name evidence="8" type="ORF">Daus18300_000369</name>
</gene>
<evidence type="ECO:0000256" key="5">
    <source>
        <dbReference type="ARBA" id="ARBA00023002"/>
    </source>
</evidence>
<dbReference type="EMBL" id="JAWRVE010000002">
    <property type="protein sequence ID" value="KAL1883311.1"/>
    <property type="molecule type" value="Genomic_DNA"/>
</dbReference>
<dbReference type="Proteomes" id="UP001583177">
    <property type="component" value="Unassembled WGS sequence"/>
</dbReference>
<comment type="cofactor">
    <cofactor evidence="1">
        <name>heme</name>
        <dbReference type="ChEBI" id="CHEBI:30413"/>
    </cofactor>
</comment>
<comment type="caution">
    <text evidence="8">The sequence shown here is derived from an EMBL/GenBank/DDBJ whole genome shotgun (WGS) entry which is preliminary data.</text>
</comment>
<proteinExistence type="inferred from homology"/>
<dbReference type="CDD" id="cd11041">
    <property type="entry name" value="CYP503A1-like"/>
    <property type="match status" value="1"/>
</dbReference>
<keyword evidence="5" id="KW-0560">Oxidoreductase</keyword>
<evidence type="ECO:0000256" key="3">
    <source>
        <dbReference type="ARBA" id="ARBA00022617"/>
    </source>
</evidence>
<dbReference type="PRINTS" id="PR00465">
    <property type="entry name" value="EP450IV"/>
</dbReference>
<accession>A0ABR3Y4U5</accession>
<evidence type="ECO:0000313" key="8">
    <source>
        <dbReference type="EMBL" id="KAL1883311.1"/>
    </source>
</evidence>
<dbReference type="InterPro" id="IPR036396">
    <property type="entry name" value="Cyt_P450_sf"/>
</dbReference>
<dbReference type="InterPro" id="IPR002403">
    <property type="entry name" value="Cyt_P450_E_grp-IV"/>
</dbReference>
<dbReference type="SUPFAM" id="SSF48264">
    <property type="entry name" value="Cytochrome P450"/>
    <property type="match status" value="1"/>
</dbReference>
<dbReference type="PANTHER" id="PTHR46206">
    <property type="entry name" value="CYTOCHROME P450"/>
    <property type="match status" value="1"/>
</dbReference>
<evidence type="ECO:0000256" key="4">
    <source>
        <dbReference type="ARBA" id="ARBA00022723"/>
    </source>
</evidence>
<reference evidence="8 9" key="1">
    <citation type="journal article" date="2024" name="IMA Fungus">
        <title>IMA Genome - F19 : A genome assembly and annotation guide to empower mycologists, including annotated draft genome sequences of Ceratocystis pirilliformis, Diaporthe australafricana, Fusarium ophioides, Paecilomyces lecythidis, and Sporothrix stenoceras.</title>
        <authorList>
            <person name="Aylward J."/>
            <person name="Wilson A.M."/>
            <person name="Visagie C.M."/>
            <person name="Spraker J."/>
            <person name="Barnes I."/>
            <person name="Buitendag C."/>
            <person name="Ceriani C."/>
            <person name="Del Mar Angel L."/>
            <person name="du Plessis D."/>
            <person name="Fuchs T."/>
            <person name="Gasser K."/>
            <person name="Kramer D."/>
            <person name="Li W."/>
            <person name="Munsamy K."/>
            <person name="Piso A."/>
            <person name="Price J.L."/>
            <person name="Sonnekus B."/>
            <person name="Thomas C."/>
            <person name="van der Nest A."/>
            <person name="van Dijk A."/>
            <person name="van Heerden A."/>
            <person name="van Vuuren N."/>
            <person name="Yilmaz N."/>
            <person name="Duong T.A."/>
            <person name="van der Merwe N.A."/>
            <person name="Wingfield M.J."/>
            <person name="Wingfield B.D."/>
        </authorList>
    </citation>
    <scope>NUCLEOTIDE SEQUENCE [LARGE SCALE GENOMIC DNA]</scope>
    <source>
        <strain evidence="8 9">CMW 18300</strain>
    </source>
</reference>
<evidence type="ECO:0000256" key="1">
    <source>
        <dbReference type="ARBA" id="ARBA00001971"/>
    </source>
</evidence>
<evidence type="ECO:0008006" key="10">
    <source>
        <dbReference type="Google" id="ProtNLM"/>
    </source>
</evidence>
<comment type="similarity">
    <text evidence="2">Belongs to the cytochrome P450 family.</text>
</comment>
<evidence type="ECO:0000256" key="6">
    <source>
        <dbReference type="ARBA" id="ARBA00023004"/>
    </source>
</evidence>
<organism evidence="8 9">
    <name type="scientific">Diaporthe australafricana</name>
    <dbReference type="NCBI Taxonomy" id="127596"/>
    <lineage>
        <taxon>Eukaryota</taxon>
        <taxon>Fungi</taxon>
        <taxon>Dikarya</taxon>
        <taxon>Ascomycota</taxon>
        <taxon>Pezizomycotina</taxon>
        <taxon>Sordariomycetes</taxon>
        <taxon>Sordariomycetidae</taxon>
        <taxon>Diaporthales</taxon>
        <taxon>Diaporthaceae</taxon>
        <taxon>Diaporthe</taxon>
    </lineage>
</organism>
<evidence type="ECO:0000313" key="9">
    <source>
        <dbReference type="Proteomes" id="UP001583177"/>
    </source>
</evidence>
<keyword evidence="9" id="KW-1185">Reference proteome</keyword>
<keyword evidence="4" id="KW-0479">Metal-binding</keyword>
<sequence length="438" mass="48272">MLRNVLSRPVTEVEAWRAQLDNIQPKYMIPGQGQGIFTEDDTHPIQFTVVRRHMTRPEDIGAFAPIIAKELSSACADYWACGEAGHSLTINLWRSCSQIVARVANRIFIGLPLCRNETLLEQSRLYADAMYGGAALISAVPGCMRPVIGPLVAFSARRYLAGCNKILVPYVQERLDMWNGGKGEGVPNDALQWMIEECARAGSQNLEPVSIAQRILLLNLVSIYTTTYALANCLVDLFSSPSRHDFVAGLRAECHSVSVVHGGSLDTKEAIDELYRCDSTVHESLRVSAFGVVGLPRIVTPGGGGLKMDGGLFVPEGVRLGVPLRAIHHDPEYYTEPELFDAFRFSRPFEGPDGSCRQGTEQKLSVSTSETFLTYGHGKQACPGRWFASQIIKQALAHIVQTYQVQVIDDSRAKTVVLNMIMPPTKANLRVALREDRV</sequence>
<keyword evidence="3" id="KW-0349">Heme</keyword>
<dbReference type="PANTHER" id="PTHR46206:SF1">
    <property type="entry name" value="P450, PUTATIVE (EUROFUNG)-RELATED"/>
    <property type="match status" value="1"/>
</dbReference>
<evidence type="ECO:0000256" key="7">
    <source>
        <dbReference type="ARBA" id="ARBA00023033"/>
    </source>
</evidence>
<dbReference type="Pfam" id="PF00067">
    <property type="entry name" value="p450"/>
    <property type="match status" value="1"/>
</dbReference>
<keyword evidence="6" id="KW-0408">Iron</keyword>
<name>A0ABR3Y4U5_9PEZI</name>